<evidence type="ECO:0000259" key="17">
    <source>
        <dbReference type="PROSITE" id="PS51873"/>
    </source>
</evidence>
<dbReference type="PROSITE" id="PS00518">
    <property type="entry name" value="ZF_RING_1"/>
    <property type="match status" value="1"/>
</dbReference>
<dbReference type="Pfam" id="PF01485">
    <property type="entry name" value="IBR"/>
    <property type="match status" value="1"/>
</dbReference>
<accession>A0AA39AGS2</accession>
<dbReference type="GO" id="GO:0008270">
    <property type="term" value="F:zinc ion binding"/>
    <property type="evidence" value="ECO:0007669"/>
    <property type="project" value="UniProtKB-KW"/>
</dbReference>
<evidence type="ECO:0000256" key="14">
    <source>
        <dbReference type="SAM" id="MobiDB-lite"/>
    </source>
</evidence>
<dbReference type="Gene3D" id="1.20.120.1750">
    <property type="match status" value="1"/>
</dbReference>
<keyword evidence="10 13" id="KW-0863">Zinc-finger</keyword>
<dbReference type="GO" id="GO:0016567">
    <property type="term" value="P:protein ubiquitination"/>
    <property type="evidence" value="ECO:0007669"/>
    <property type="project" value="InterPro"/>
</dbReference>
<dbReference type="Pfam" id="PF26200">
    <property type="entry name" value="Rcat_RNF216"/>
    <property type="match status" value="1"/>
</dbReference>
<evidence type="ECO:0000256" key="5">
    <source>
        <dbReference type="ARBA" id="ARBA00005884"/>
    </source>
</evidence>
<keyword evidence="7" id="KW-0808">Transferase</keyword>
<dbReference type="CDD" id="cd20341">
    <property type="entry name" value="BRcat_RBR_RNF14"/>
    <property type="match status" value="1"/>
</dbReference>
<evidence type="ECO:0000256" key="2">
    <source>
        <dbReference type="ARBA" id="ARBA00001947"/>
    </source>
</evidence>
<feature type="region of interest" description="Disordered" evidence="14">
    <location>
        <begin position="1"/>
        <end position="173"/>
    </location>
</feature>
<keyword evidence="8" id="KW-0479">Metal-binding</keyword>
<gene>
    <name evidence="18" type="ORF">PVL29_002284</name>
</gene>
<dbReference type="GO" id="GO:0061630">
    <property type="term" value="F:ubiquitin protein ligase activity"/>
    <property type="evidence" value="ECO:0007669"/>
    <property type="project" value="UniProtKB-EC"/>
</dbReference>
<dbReference type="PROSITE" id="PS50908">
    <property type="entry name" value="RWD"/>
    <property type="match status" value="1"/>
</dbReference>
<protein>
    <recommendedName>
        <fullName evidence="6">RBR-type E3 ubiquitin transferase</fullName>
        <ecNumber evidence="6">2.3.2.31</ecNumber>
    </recommendedName>
</protein>
<evidence type="ECO:0000256" key="10">
    <source>
        <dbReference type="ARBA" id="ARBA00022771"/>
    </source>
</evidence>
<dbReference type="InterPro" id="IPR031127">
    <property type="entry name" value="E3_UB_ligase_RBR"/>
</dbReference>
<dbReference type="Proteomes" id="UP001168098">
    <property type="component" value="Unassembled WGS sequence"/>
</dbReference>
<dbReference type="InterPro" id="IPR017907">
    <property type="entry name" value="Znf_RING_CS"/>
</dbReference>
<evidence type="ECO:0000256" key="7">
    <source>
        <dbReference type="ARBA" id="ARBA00022679"/>
    </source>
</evidence>
<dbReference type="EC" id="2.3.2.31" evidence="6"/>
<dbReference type="InterPro" id="IPR016135">
    <property type="entry name" value="UBQ-conjugating_enzyme/RWD"/>
</dbReference>
<evidence type="ECO:0000256" key="8">
    <source>
        <dbReference type="ARBA" id="ARBA00022723"/>
    </source>
</evidence>
<dbReference type="CDD" id="cd23820">
    <property type="entry name" value="RWD_RNF14"/>
    <property type="match status" value="1"/>
</dbReference>
<dbReference type="PROSITE" id="PS50089">
    <property type="entry name" value="ZF_RING_2"/>
    <property type="match status" value="1"/>
</dbReference>
<feature type="domain" description="RING-type" evidence="17">
    <location>
        <begin position="405"/>
        <end position="632"/>
    </location>
</feature>
<keyword evidence="9" id="KW-0677">Repeat</keyword>
<dbReference type="FunFam" id="1.20.120.1750:FF:000029">
    <property type="entry name" value="RBR-type E3 ubiquitin transferase"/>
    <property type="match status" value="1"/>
</dbReference>
<keyword evidence="12" id="KW-0862">Zinc</keyword>
<feature type="compositionally biased region" description="Polar residues" evidence="14">
    <location>
        <begin position="54"/>
        <end position="64"/>
    </location>
</feature>
<comment type="catalytic activity">
    <reaction evidence="1">
        <text>[E2 ubiquitin-conjugating enzyme]-S-ubiquitinyl-L-cysteine + [acceptor protein]-L-lysine = [E2 ubiquitin-conjugating enzyme]-L-cysteine + [acceptor protein]-N(6)-ubiquitinyl-L-lysine.</text>
        <dbReference type="EC" id="2.3.2.31"/>
    </reaction>
</comment>
<feature type="domain" description="RWD" evidence="16">
    <location>
        <begin position="219"/>
        <end position="354"/>
    </location>
</feature>
<evidence type="ECO:0000256" key="11">
    <source>
        <dbReference type="ARBA" id="ARBA00022786"/>
    </source>
</evidence>
<dbReference type="Gene3D" id="3.30.40.10">
    <property type="entry name" value="Zinc/RING finger domain, C3HC4 (zinc finger)"/>
    <property type="match status" value="1"/>
</dbReference>
<keyword evidence="19" id="KW-1185">Reference proteome</keyword>
<dbReference type="Pfam" id="PF05773">
    <property type="entry name" value="RWD"/>
    <property type="match status" value="1"/>
</dbReference>
<comment type="similarity">
    <text evidence="5">Belongs to the RBR family. Ariadne subfamily.</text>
</comment>
<name>A0AA39AGS2_VITRO</name>
<comment type="cofactor">
    <cofactor evidence="2">
        <name>Zn(2+)</name>
        <dbReference type="ChEBI" id="CHEBI:29105"/>
    </cofactor>
</comment>
<sequence>MRRGRRGGKQGHPVQADDNWRLKPSLHNQSQPDTTSHENLQSPQPTHDSDFHPKSQSRPNSKWVSRNRRAHVAKTTFVKKSEVGSGSEVNEQKQEEDEQKQGEEEEGEGPRNEQTDLNEEVVEASDLTHDVDDVGSRLEKLGEVNEQKQEEDEQKQGEEEEGEGPRNEQTDLNEEVVEASDLTHDVDDVGSRLEKLVVGVEEPELSEDRLRINAQLQEDELLAMQSIYGDNVFILDRQQGLQSFQIHVHIEALGELTVTAKLNSSSGLTTESDGSDDFSYSFNVQYLPPIVLTCLLPKSYPSHLPPYFTISVQWLDSISISKLCFMLDSLWKEQPGQEVVYQWVEWLHSSCLSYLGFDKEIVLGPYNMGNSEDRRAISGSVSLDVDIPSMKSYNDEKRHENFSKNFHECCICFTEYAGTEFVKLPCQHFFCWKCMKTYSEMHVKEGTGSQLLCPETKCRGMVPPVLLKRLLGDEEFEHWESLMLKKTLESMSDITYCPRCETICIEDEDQHAQCSKCFFSFCTLCRDRRHVGLECMTPEMKLHILQGRQHSSQLKDEQRKKEREMINELLSVKEILRDAKQCPSCKMAISRTEGCNKMVCNNCGQYFCYRCNQAIDGYEHFKDSACELFPQEMIQNWEWDWEARLNPRQVVGQIQADLFADRGHSCPICRQINVKVGNNNHIFCWSCQSHYCYLCKEVVRRSSQHFGPKGCKQHTVG</sequence>
<dbReference type="SMART" id="SM00591">
    <property type="entry name" value="RWD"/>
    <property type="match status" value="1"/>
</dbReference>
<feature type="compositionally biased region" description="Acidic residues" evidence="14">
    <location>
        <begin position="149"/>
        <end position="162"/>
    </location>
</feature>
<dbReference type="InterPro" id="IPR002867">
    <property type="entry name" value="IBR_dom"/>
</dbReference>
<evidence type="ECO:0000259" key="16">
    <source>
        <dbReference type="PROSITE" id="PS50908"/>
    </source>
</evidence>
<dbReference type="PANTHER" id="PTHR11685">
    <property type="entry name" value="RBR FAMILY RING FINGER AND IBR DOMAIN-CONTAINING"/>
    <property type="match status" value="1"/>
</dbReference>
<dbReference type="SUPFAM" id="SSF57850">
    <property type="entry name" value="RING/U-box"/>
    <property type="match status" value="4"/>
</dbReference>
<dbReference type="SMART" id="SM00647">
    <property type="entry name" value="IBR"/>
    <property type="match status" value="2"/>
</dbReference>
<dbReference type="CDD" id="cd23134">
    <property type="entry name" value="RING-HC_ITT1-like"/>
    <property type="match status" value="1"/>
</dbReference>
<dbReference type="SUPFAM" id="SSF54495">
    <property type="entry name" value="UBC-like"/>
    <property type="match status" value="1"/>
</dbReference>
<evidence type="ECO:0000256" key="9">
    <source>
        <dbReference type="ARBA" id="ARBA00022737"/>
    </source>
</evidence>
<comment type="function">
    <text evidence="3">Might act as an E3 ubiquitin-protein ligase, or as part of E3 complex, which accepts ubiquitin from specific E2 ubiquitin-conjugating enzymes and then transfers it to substrates.</text>
</comment>
<evidence type="ECO:0000256" key="6">
    <source>
        <dbReference type="ARBA" id="ARBA00012251"/>
    </source>
</evidence>
<dbReference type="EMBL" id="JARBHA010000002">
    <property type="protein sequence ID" value="KAJ9707221.1"/>
    <property type="molecule type" value="Genomic_DNA"/>
</dbReference>
<keyword evidence="11" id="KW-0833">Ubl conjugation pathway</keyword>
<dbReference type="InterPro" id="IPR044066">
    <property type="entry name" value="TRIAD_supradom"/>
</dbReference>
<dbReference type="InterPro" id="IPR013083">
    <property type="entry name" value="Znf_RING/FYVE/PHD"/>
</dbReference>
<evidence type="ECO:0000256" key="3">
    <source>
        <dbReference type="ARBA" id="ARBA00003976"/>
    </source>
</evidence>
<dbReference type="InterPro" id="IPR001841">
    <property type="entry name" value="Znf_RING"/>
</dbReference>
<dbReference type="PROSITE" id="PS51873">
    <property type="entry name" value="TRIAD"/>
    <property type="match status" value="1"/>
</dbReference>
<proteinExistence type="inferred from homology"/>
<evidence type="ECO:0000256" key="13">
    <source>
        <dbReference type="PROSITE-ProRule" id="PRU00175"/>
    </source>
</evidence>
<dbReference type="InterPro" id="IPR006575">
    <property type="entry name" value="RWD_dom"/>
</dbReference>
<reference evidence="18 19" key="1">
    <citation type="journal article" date="2023" name="BMC Biotechnol.">
        <title>Vitis rotundifolia cv Carlos genome sequencing.</title>
        <authorList>
            <person name="Huff M."/>
            <person name="Hulse-Kemp A."/>
            <person name="Scheffler B."/>
            <person name="Youngblood R."/>
            <person name="Simpson S."/>
            <person name="Babiker E."/>
            <person name="Staton M."/>
        </authorList>
    </citation>
    <scope>NUCLEOTIDE SEQUENCE [LARGE SCALE GENOMIC DNA]</scope>
    <source>
        <tissue evidence="18">Leaf</tissue>
    </source>
</reference>
<evidence type="ECO:0000313" key="19">
    <source>
        <dbReference type="Proteomes" id="UP001168098"/>
    </source>
</evidence>
<feature type="domain" description="RING-type" evidence="15">
    <location>
        <begin position="409"/>
        <end position="457"/>
    </location>
</feature>
<evidence type="ECO:0000313" key="18">
    <source>
        <dbReference type="EMBL" id="KAJ9707221.1"/>
    </source>
</evidence>
<organism evidence="18 19">
    <name type="scientific">Vitis rotundifolia</name>
    <name type="common">Muscadine grape</name>
    <dbReference type="NCBI Taxonomy" id="103349"/>
    <lineage>
        <taxon>Eukaryota</taxon>
        <taxon>Viridiplantae</taxon>
        <taxon>Streptophyta</taxon>
        <taxon>Embryophyta</taxon>
        <taxon>Tracheophyta</taxon>
        <taxon>Spermatophyta</taxon>
        <taxon>Magnoliopsida</taxon>
        <taxon>eudicotyledons</taxon>
        <taxon>Gunneridae</taxon>
        <taxon>Pentapetalae</taxon>
        <taxon>rosids</taxon>
        <taxon>Vitales</taxon>
        <taxon>Vitaceae</taxon>
        <taxon>Viteae</taxon>
        <taxon>Vitis</taxon>
    </lineage>
</organism>
<feature type="compositionally biased region" description="Polar residues" evidence="14">
    <location>
        <begin position="26"/>
        <end position="46"/>
    </location>
</feature>
<dbReference type="AlphaFoldDB" id="A0AA39AGS2"/>
<dbReference type="FunFam" id="3.30.40.10:FF:000358">
    <property type="entry name" value="RBR-type E3 ubiquitin transferase"/>
    <property type="match status" value="1"/>
</dbReference>
<evidence type="ECO:0000256" key="12">
    <source>
        <dbReference type="ARBA" id="ARBA00022833"/>
    </source>
</evidence>
<evidence type="ECO:0000259" key="15">
    <source>
        <dbReference type="PROSITE" id="PS50089"/>
    </source>
</evidence>
<evidence type="ECO:0000256" key="4">
    <source>
        <dbReference type="ARBA" id="ARBA00004906"/>
    </source>
</evidence>
<feature type="compositionally biased region" description="Basic and acidic residues" evidence="14">
    <location>
        <begin position="126"/>
        <end position="148"/>
    </location>
</feature>
<feature type="compositionally biased region" description="Acidic residues" evidence="14">
    <location>
        <begin position="94"/>
        <end position="107"/>
    </location>
</feature>
<dbReference type="FunFam" id="3.10.110.10:FF:000083">
    <property type="entry name" value="RBR-type E3 ubiquitin transferase"/>
    <property type="match status" value="1"/>
</dbReference>
<comment type="caution">
    <text evidence="18">The sequence shown here is derived from an EMBL/GenBank/DDBJ whole genome shotgun (WGS) entry which is preliminary data.</text>
</comment>
<comment type="pathway">
    <text evidence="4">Protein modification; protein ubiquitination.</text>
</comment>
<dbReference type="Gene3D" id="3.10.110.10">
    <property type="entry name" value="Ubiquitin Conjugating Enzyme"/>
    <property type="match status" value="1"/>
</dbReference>
<dbReference type="SMART" id="SM00184">
    <property type="entry name" value="RING"/>
    <property type="match status" value="3"/>
</dbReference>
<evidence type="ECO:0000256" key="1">
    <source>
        <dbReference type="ARBA" id="ARBA00001798"/>
    </source>
</evidence>